<keyword evidence="2" id="KW-1185">Reference proteome</keyword>
<reference evidence="1 2" key="1">
    <citation type="submission" date="2011-02" db="EMBL/GenBank/DDBJ databases">
        <title>The Genome Sequence of Sphaeroforma arctica JP610.</title>
        <authorList>
            <consortium name="The Broad Institute Genome Sequencing Platform"/>
            <person name="Russ C."/>
            <person name="Cuomo C."/>
            <person name="Young S.K."/>
            <person name="Zeng Q."/>
            <person name="Gargeya S."/>
            <person name="Alvarado L."/>
            <person name="Berlin A."/>
            <person name="Chapman S.B."/>
            <person name="Chen Z."/>
            <person name="Freedman E."/>
            <person name="Gellesch M."/>
            <person name="Goldberg J."/>
            <person name="Griggs A."/>
            <person name="Gujja S."/>
            <person name="Heilman E."/>
            <person name="Heiman D."/>
            <person name="Howarth C."/>
            <person name="Mehta T."/>
            <person name="Neiman D."/>
            <person name="Pearson M."/>
            <person name="Roberts A."/>
            <person name="Saif S."/>
            <person name="Shea T."/>
            <person name="Shenoy N."/>
            <person name="Sisk P."/>
            <person name="Stolte C."/>
            <person name="Sykes S."/>
            <person name="White J."/>
            <person name="Yandava C."/>
            <person name="Burger G."/>
            <person name="Gray M.W."/>
            <person name="Holland P.W.H."/>
            <person name="King N."/>
            <person name="Lang F.B.F."/>
            <person name="Roger A.J."/>
            <person name="Ruiz-Trillo I."/>
            <person name="Haas B."/>
            <person name="Nusbaum C."/>
            <person name="Birren B."/>
        </authorList>
    </citation>
    <scope>NUCLEOTIDE SEQUENCE [LARGE SCALE GENOMIC DNA]</scope>
    <source>
        <strain evidence="1 2">JP610</strain>
    </source>
</reference>
<dbReference type="EMBL" id="KQ241814">
    <property type="protein sequence ID" value="KNC83713.1"/>
    <property type="molecule type" value="Genomic_DNA"/>
</dbReference>
<name>A0A0L0G675_9EUKA</name>
<sequence>MVGTTPIASFPDTTPDNVPTIRKITLANTNSTNVPDSPTLIIPGKPLTTTTSSFTHVIDSLTFIIPGEQLTTITSTDHPTYLAGELQTTLPPANHTLPIPGEYPPLITQQPSNDTTTDTIHTSIHRFASNHFFPHQTAPINMVLQHPHAHPHFSNGRPQLSRTWLTENYKVTLQNIPLRVRQKVSYYRVETIAEVSMNPLYPIRCV</sequence>
<dbReference type="RefSeq" id="XP_014157615.1">
    <property type="nucleotide sequence ID" value="XM_014302140.1"/>
</dbReference>
<gene>
    <name evidence="1" type="ORF">SARC_04043</name>
</gene>
<dbReference type="GeneID" id="25904547"/>
<dbReference type="AlphaFoldDB" id="A0A0L0G675"/>
<dbReference type="Proteomes" id="UP000054560">
    <property type="component" value="Unassembled WGS sequence"/>
</dbReference>
<proteinExistence type="predicted"/>
<organism evidence="1 2">
    <name type="scientific">Sphaeroforma arctica JP610</name>
    <dbReference type="NCBI Taxonomy" id="667725"/>
    <lineage>
        <taxon>Eukaryota</taxon>
        <taxon>Ichthyosporea</taxon>
        <taxon>Ichthyophonida</taxon>
        <taxon>Sphaeroforma</taxon>
    </lineage>
</organism>
<accession>A0A0L0G675</accession>
<evidence type="ECO:0000313" key="1">
    <source>
        <dbReference type="EMBL" id="KNC83713.1"/>
    </source>
</evidence>
<protein>
    <submittedName>
        <fullName evidence="1">Uncharacterized protein</fullName>
    </submittedName>
</protein>
<evidence type="ECO:0000313" key="2">
    <source>
        <dbReference type="Proteomes" id="UP000054560"/>
    </source>
</evidence>